<evidence type="ECO:0000256" key="2">
    <source>
        <dbReference type="ARBA" id="ARBA00004613"/>
    </source>
</evidence>
<dbReference type="Proteomes" id="UP001231189">
    <property type="component" value="Unassembled WGS sequence"/>
</dbReference>
<sequence length="115" mass="11940">MEIKGVMVGVLVILGLALQQVPVEGIRCADSPCFRSCAFLGAPSLEVCAATCGCTLSSAGESTAVRYCQLGCKSSLCDKMSAATGSRKMNVEAERCDDACYRFCKADAVIASVVA</sequence>
<evidence type="ECO:0000256" key="4">
    <source>
        <dbReference type="ARBA" id="ARBA00022821"/>
    </source>
</evidence>
<evidence type="ECO:0000256" key="6">
    <source>
        <dbReference type="SAM" id="SignalP"/>
    </source>
</evidence>
<comment type="function">
    <text evidence="1">Thionins are small plant proteins which are toxic to animal cells. They seem to exert their toxic effect at the level of the cell membrane. Their precise function is not known.</text>
</comment>
<dbReference type="InterPro" id="IPR001010">
    <property type="entry name" value="Thionin"/>
</dbReference>
<gene>
    <name evidence="7" type="ORF">QYE76_029559</name>
</gene>
<keyword evidence="8" id="KW-1185">Reference proteome</keyword>
<dbReference type="AlphaFoldDB" id="A0AAD8VI04"/>
<evidence type="ECO:0000256" key="1">
    <source>
        <dbReference type="ARBA" id="ARBA00002847"/>
    </source>
</evidence>
<evidence type="ECO:0000256" key="3">
    <source>
        <dbReference type="ARBA" id="ARBA00022525"/>
    </source>
</evidence>
<dbReference type="PANTHER" id="PTHR33920:SF2">
    <property type="entry name" value="THIONIN-2.1-RELATED"/>
    <property type="match status" value="1"/>
</dbReference>
<dbReference type="EMBL" id="JAUUTY010000007">
    <property type="protein sequence ID" value="KAK1605886.1"/>
    <property type="molecule type" value="Genomic_DNA"/>
</dbReference>
<feature type="chain" id="PRO_5042003174" description="Acidic protein" evidence="6">
    <location>
        <begin position="26"/>
        <end position="115"/>
    </location>
</feature>
<comment type="caution">
    <text evidence="7">The sequence shown here is derived from an EMBL/GenBank/DDBJ whole genome shotgun (WGS) entry which is preliminary data.</text>
</comment>
<comment type="subcellular location">
    <subcellularLocation>
        <location evidence="2">Secreted</location>
    </subcellularLocation>
</comment>
<evidence type="ECO:0000256" key="5">
    <source>
        <dbReference type="ARBA" id="ARBA00023157"/>
    </source>
</evidence>
<keyword evidence="4" id="KW-0611">Plant defense</keyword>
<dbReference type="GO" id="GO:0006952">
    <property type="term" value="P:defense response"/>
    <property type="evidence" value="ECO:0007669"/>
    <property type="project" value="UniProtKB-KW"/>
</dbReference>
<accession>A0AAD8VI04</accession>
<evidence type="ECO:0008006" key="9">
    <source>
        <dbReference type="Google" id="ProtNLM"/>
    </source>
</evidence>
<name>A0AAD8VI04_LOLMU</name>
<evidence type="ECO:0000313" key="8">
    <source>
        <dbReference type="Proteomes" id="UP001231189"/>
    </source>
</evidence>
<protein>
    <recommendedName>
        <fullName evidence="9">Acidic protein</fullName>
    </recommendedName>
</protein>
<keyword evidence="6" id="KW-0732">Signal</keyword>
<keyword evidence="3" id="KW-0964">Secreted</keyword>
<dbReference type="GO" id="GO:0005576">
    <property type="term" value="C:extracellular region"/>
    <property type="evidence" value="ECO:0007669"/>
    <property type="project" value="UniProtKB-SubCell"/>
</dbReference>
<feature type="signal peptide" evidence="6">
    <location>
        <begin position="1"/>
        <end position="25"/>
    </location>
</feature>
<proteinExistence type="predicted"/>
<evidence type="ECO:0000313" key="7">
    <source>
        <dbReference type="EMBL" id="KAK1605886.1"/>
    </source>
</evidence>
<dbReference type="PANTHER" id="PTHR33920">
    <property type="entry name" value="THIONIN-2.1-RELATED"/>
    <property type="match status" value="1"/>
</dbReference>
<keyword evidence="5" id="KW-1015">Disulfide bond</keyword>
<reference evidence="7" key="1">
    <citation type="submission" date="2023-07" db="EMBL/GenBank/DDBJ databases">
        <title>A chromosome-level genome assembly of Lolium multiflorum.</title>
        <authorList>
            <person name="Chen Y."/>
            <person name="Copetti D."/>
            <person name="Kolliker R."/>
            <person name="Studer B."/>
        </authorList>
    </citation>
    <scope>NUCLEOTIDE SEQUENCE</scope>
    <source>
        <strain evidence="7">02402/16</strain>
        <tissue evidence="7">Leaf</tissue>
    </source>
</reference>
<organism evidence="7 8">
    <name type="scientific">Lolium multiflorum</name>
    <name type="common">Italian ryegrass</name>
    <name type="synonym">Lolium perenne subsp. multiflorum</name>
    <dbReference type="NCBI Taxonomy" id="4521"/>
    <lineage>
        <taxon>Eukaryota</taxon>
        <taxon>Viridiplantae</taxon>
        <taxon>Streptophyta</taxon>
        <taxon>Embryophyta</taxon>
        <taxon>Tracheophyta</taxon>
        <taxon>Spermatophyta</taxon>
        <taxon>Magnoliopsida</taxon>
        <taxon>Liliopsida</taxon>
        <taxon>Poales</taxon>
        <taxon>Poaceae</taxon>
        <taxon>BOP clade</taxon>
        <taxon>Pooideae</taxon>
        <taxon>Poodae</taxon>
        <taxon>Poeae</taxon>
        <taxon>Poeae Chloroplast Group 2 (Poeae type)</taxon>
        <taxon>Loliodinae</taxon>
        <taxon>Loliinae</taxon>
        <taxon>Lolium</taxon>
    </lineage>
</organism>